<evidence type="ECO:0000256" key="1">
    <source>
        <dbReference type="SAM" id="MobiDB-lite"/>
    </source>
</evidence>
<feature type="compositionally biased region" description="Low complexity" evidence="1">
    <location>
        <begin position="254"/>
        <end position="271"/>
    </location>
</feature>
<organism evidence="4 5">
    <name type="scientific">Magallana gigas</name>
    <name type="common">Pacific oyster</name>
    <name type="synonym">Crassostrea gigas</name>
    <dbReference type="NCBI Taxonomy" id="29159"/>
    <lineage>
        <taxon>Eukaryota</taxon>
        <taxon>Metazoa</taxon>
        <taxon>Spiralia</taxon>
        <taxon>Lophotrochozoa</taxon>
        <taxon>Mollusca</taxon>
        <taxon>Bivalvia</taxon>
        <taxon>Autobranchia</taxon>
        <taxon>Pteriomorphia</taxon>
        <taxon>Ostreida</taxon>
        <taxon>Ostreoidea</taxon>
        <taxon>Ostreidae</taxon>
        <taxon>Magallana</taxon>
    </lineage>
</organism>
<evidence type="ECO:0008006" key="6">
    <source>
        <dbReference type="Google" id="ProtNLM"/>
    </source>
</evidence>
<dbReference type="EnsemblMetazoa" id="G27026.4">
    <property type="protein sequence ID" value="G27026.4:cds"/>
    <property type="gene ID" value="G27026"/>
</dbReference>
<proteinExistence type="predicted"/>
<feature type="chain" id="PRO_5042431517" description="Sushi domain-containing protein" evidence="3">
    <location>
        <begin position="21"/>
        <end position="526"/>
    </location>
</feature>
<reference evidence="4" key="1">
    <citation type="submission" date="2022-08" db="UniProtKB">
        <authorList>
            <consortium name="EnsemblMetazoa"/>
        </authorList>
    </citation>
    <scope>IDENTIFICATION</scope>
    <source>
        <strain evidence="4">05x7-T-G4-1.051#20</strain>
    </source>
</reference>
<accession>A0A8W8L7C5</accession>
<dbReference type="OrthoDB" id="6158277at2759"/>
<sequence>MHNAIVIMVAVVIIESGCNSVPSSEFLIDKDKGETGRYFVSSDRNYLCHYGRASDMHFQNRFSEQCYKQNKNLLTEHENSSRTYPYFNPSVGAPPGCGPLPVVNGSKWECPYGVSPLSVPVYESCRVLCKGESLQRRTLVKVRCTEKLEWDHPMLSAVCAVIKNPSGASFHGQDQEWKVAIITGLVSVVIVLIVLCIFRKLKRIKCSRLQKLLGNSVFPDNTMSLNSVCTADVGNVQQRNVVNEDTAKNQLCTQNSDVDNQNSDVDNQNSDVDNHNSDVDNHNSDVDNHNSDVDKEHNTLSDNDIDLCVSREAFQTSDLADTDIFLQTISNNITVPHATVRNADSPIKCDCILNNMNQNTENIELSNEFNGLDISILTTDSLKNVEENVAIVEDHSWKQSGATRAGSCPTIAAMLEGAVNDSIRFVDDLSTLLDPDNPGNWQGLIQAYFSLSFNKIQEIRHKTKDHFKEAVLPLLSSHGLSIVHLTSYFYKLPSRRIDVIECIQRYHPYCQECGEIYDCVKSTNVE</sequence>
<feature type="compositionally biased region" description="Basic and acidic residues" evidence="1">
    <location>
        <begin position="272"/>
        <end position="299"/>
    </location>
</feature>
<keyword evidence="2" id="KW-0472">Membrane</keyword>
<keyword evidence="5" id="KW-1185">Reference proteome</keyword>
<dbReference type="EnsemblMetazoa" id="G27026.2">
    <property type="protein sequence ID" value="G27026.2:cds"/>
    <property type="gene ID" value="G27026"/>
</dbReference>
<protein>
    <recommendedName>
        <fullName evidence="6">Sushi domain-containing protein</fullName>
    </recommendedName>
</protein>
<evidence type="ECO:0000313" key="5">
    <source>
        <dbReference type="Proteomes" id="UP000005408"/>
    </source>
</evidence>
<keyword evidence="2" id="KW-1133">Transmembrane helix</keyword>
<evidence type="ECO:0000256" key="2">
    <source>
        <dbReference type="SAM" id="Phobius"/>
    </source>
</evidence>
<name>A0A8W8L7C5_MAGGI</name>
<dbReference type="EnsemblMetazoa" id="G27026.6">
    <property type="protein sequence ID" value="G27026.6:cds"/>
    <property type="gene ID" value="G27026"/>
</dbReference>
<keyword evidence="2" id="KW-0812">Transmembrane</keyword>
<feature type="transmembrane region" description="Helical" evidence="2">
    <location>
        <begin position="179"/>
        <end position="198"/>
    </location>
</feature>
<evidence type="ECO:0000256" key="3">
    <source>
        <dbReference type="SAM" id="SignalP"/>
    </source>
</evidence>
<evidence type="ECO:0000313" key="4">
    <source>
        <dbReference type="EnsemblMetazoa" id="G27026.6:cds"/>
    </source>
</evidence>
<dbReference type="EnsemblMetazoa" id="G27026.3">
    <property type="protein sequence ID" value="G27026.3:cds"/>
    <property type="gene ID" value="G27026"/>
</dbReference>
<keyword evidence="3" id="KW-0732">Signal</keyword>
<dbReference type="AlphaFoldDB" id="A0A8W8L7C5"/>
<dbReference type="Proteomes" id="UP000005408">
    <property type="component" value="Unassembled WGS sequence"/>
</dbReference>
<feature type="region of interest" description="Disordered" evidence="1">
    <location>
        <begin position="252"/>
        <end position="299"/>
    </location>
</feature>
<feature type="signal peptide" evidence="3">
    <location>
        <begin position="1"/>
        <end position="20"/>
    </location>
</feature>